<dbReference type="RefSeq" id="WP_380789854.1">
    <property type="nucleotide sequence ID" value="NZ_JBHTKR010000003.1"/>
</dbReference>
<evidence type="ECO:0000313" key="2">
    <source>
        <dbReference type="Proteomes" id="UP001597151"/>
    </source>
</evidence>
<name>A0ABW3TED0_9RHOB</name>
<accession>A0ABW3TED0</accession>
<reference evidence="2" key="1">
    <citation type="journal article" date="2019" name="Int. J. Syst. Evol. Microbiol.">
        <title>The Global Catalogue of Microorganisms (GCM) 10K type strain sequencing project: providing services to taxonomists for standard genome sequencing and annotation.</title>
        <authorList>
            <consortium name="The Broad Institute Genomics Platform"/>
            <consortium name="The Broad Institute Genome Sequencing Center for Infectious Disease"/>
            <person name="Wu L."/>
            <person name="Ma J."/>
        </authorList>
    </citation>
    <scope>NUCLEOTIDE SEQUENCE [LARGE SCALE GENOMIC DNA]</scope>
    <source>
        <strain evidence="2">CCUG 55328</strain>
    </source>
</reference>
<dbReference type="Proteomes" id="UP001597151">
    <property type="component" value="Unassembled WGS sequence"/>
</dbReference>
<dbReference type="EMBL" id="JBHTKR010000003">
    <property type="protein sequence ID" value="MFD1194397.1"/>
    <property type="molecule type" value="Genomic_DNA"/>
</dbReference>
<evidence type="ECO:0008006" key="3">
    <source>
        <dbReference type="Google" id="ProtNLM"/>
    </source>
</evidence>
<keyword evidence="2" id="KW-1185">Reference proteome</keyword>
<protein>
    <recommendedName>
        <fullName evidence="3">LicD family protein</fullName>
    </recommendedName>
</protein>
<evidence type="ECO:0000313" key="1">
    <source>
        <dbReference type="EMBL" id="MFD1194397.1"/>
    </source>
</evidence>
<comment type="caution">
    <text evidence="1">The sequence shown here is derived from an EMBL/GenBank/DDBJ whole genome shotgun (WGS) entry which is preliminary data.</text>
</comment>
<sequence>MNDTIKNMRPWQRREREEQIRAIALAQLTAPREGFDPFVYIDELELLSPARRRTVENLEATIMLCLGARLRPTRTKQLLGFLREKREENGELAQFTEFDAFLKEAIGSDVLVAHDFAPSVFASMDHDAIWNDLRGTVARLSDLGPGVFLNSGTLLGVTRDKALIAHDDDIDLAFVMKAQDAAGAAREWIELRGKLISMGLFSKEHYNPKNVAILKATSAGDYMVDLFPAWVEDGRVYVYPHTCGELDVAQVLPTRPCAVTGLPVPAEPEAMLAINYGAGWQVSDPYYKFPWAKAKRKFAAFLDAVERENKQA</sequence>
<gene>
    <name evidence="1" type="ORF">ACFQ3C_06925</name>
</gene>
<organism evidence="1 2">
    <name type="scientific">Seohaeicola saemankumensis</name>
    <dbReference type="NCBI Taxonomy" id="481181"/>
    <lineage>
        <taxon>Bacteria</taxon>
        <taxon>Pseudomonadati</taxon>
        <taxon>Pseudomonadota</taxon>
        <taxon>Alphaproteobacteria</taxon>
        <taxon>Rhodobacterales</taxon>
        <taxon>Roseobacteraceae</taxon>
        <taxon>Seohaeicola</taxon>
    </lineage>
</organism>
<proteinExistence type="predicted"/>